<keyword evidence="2" id="KW-0812">Transmembrane</keyword>
<dbReference type="Pfam" id="PF11992">
    <property type="entry name" value="TgpA_N"/>
    <property type="match status" value="1"/>
</dbReference>
<feature type="transmembrane region" description="Helical" evidence="2">
    <location>
        <begin position="40"/>
        <end position="56"/>
    </location>
</feature>
<feature type="domain" description="Transglutaminase-like" evidence="3">
    <location>
        <begin position="329"/>
        <end position="401"/>
    </location>
</feature>
<feature type="transmembrane region" description="Helical" evidence="2">
    <location>
        <begin position="454"/>
        <end position="476"/>
    </location>
</feature>
<feature type="transmembrane region" description="Helical" evidence="2">
    <location>
        <begin position="15"/>
        <end position="34"/>
    </location>
</feature>
<dbReference type="SMART" id="SM00460">
    <property type="entry name" value="TGc"/>
    <property type="match status" value="1"/>
</dbReference>
<evidence type="ECO:0000256" key="1">
    <source>
        <dbReference type="SAM" id="MobiDB-lite"/>
    </source>
</evidence>
<dbReference type="SUPFAM" id="SSF54001">
    <property type="entry name" value="Cysteine proteinases"/>
    <property type="match status" value="1"/>
</dbReference>
<evidence type="ECO:0000313" key="4">
    <source>
        <dbReference type="EMBL" id="BDZ44927.1"/>
    </source>
</evidence>
<proteinExistence type="predicted"/>
<feature type="transmembrane region" description="Helical" evidence="2">
    <location>
        <begin position="68"/>
        <end position="88"/>
    </location>
</feature>
<evidence type="ECO:0000259" key="3">
    <source>
        <dbReference type="SMART" id="SM00460"/>
    </source>
</evidence>
<gene>
    <name evidence="4" type="ORF">GCM10025866_08360</name>
</gene>
<reference evidence="5" key="1">
    <citation type="journal article" date="2019" name="Int. J. Syst. Evol. Microbiol.">
        <title>The Global Catalogue of Microorganisms (GCM) 10K type strain sequencing project: providing services to taxonomists for standard genome sequencing and annotation.</title>
        <authorList>
            <consortium name="The Broad Institute Genomics Platform"/>
            <consortium name="The Broad Institute Genome Sequencing Center for Infectious Disease"/>
            <person name="Wu L."/>
            <person name="Ma J."/>
        </authorList>
    </citation>
    <scope>NUCLEOTIDE SEQUENCE [LARGE SCALE GENOMIC DNA]</scope>
    <source>
        <strain evidence="5">NBRC 108725</strain>
    </source>
</reference>
<dbReference type="PANTHER" id="PTHR42736">
    <property type="entry name" value="PROTEIN-GLUTAMINE GAMMA-GLUTAMYLTRANSFERASE"/>
    <property type="match status" value="1"/>
</dbReference>
<dbReference type="EMBL" id="AP027731">
    <property type="protein sequence ID" value="BDZ44927.1"/>
    <property type="molecule type" value="Genomic_DNA"/>
</dbReference>
<dbReference type="Pfam" id="PF01841">
    <property type="entry name" value="Transglut_core"/>
    <property type="match status" value="1"/>
</dbReference>
<keyword evidence="2" id="KW-1133">Transmembrane helix</keyword>
<feature type="region of interest" description="Disordered" evidence="1">
    <location>
        <begin position="154"/>
        <end position="181"/>
    </location>
</feature>
<accession>A0ABM8G9S3</accession>
<keyword evidence="5" id="KW-1185">Reference proteome</keyword>
<dbReference type="PANTHER" id="PTHR42736:SF1">
    <property type="entry name" value="PROTEIN-GLUTAMINE GAMMA-GLUTAMYLTRANSFERASE"/>
    <property type="match status" value="1"/>
</dbReference>
<protein>
    <recommendedName>
        <fullName evidence="3">Transglutaminase-like domain-containing protein</fullName>
    </recommendedName>
</protein>
<dbReference type="InterPro" id="IPR052901">
    <property type="entry name" value="Bact_TGase-like"/>
</dbReference>
<evidence type="ECO:0000313" key="5">
    <source>
        <dbReference type="Proteomes" id="UP001321498"/>
    </source>
</evidence>
<sequence>MLAVLVDALVAELRLPWLAGLPLLLLAIVPARAVAVGDDLGGVTATAAAFLLLVWVDRRRDITRPPASTAAALGATAVIGALVLQALVPTLVNPAPASAGTLRPVFAPGADPLVRLGEQLRRGADVTVLTYKTTASTPVYLRVVTIDNLSGDEWAPTTSEGDPSSRQVLTFPSPEGLGEDVEREEVSTVINDAYQQRSWLPVPYPATSIDGLVGDWAWEPDALTVQAVGPVRPVDEYTVSSLQTDPTVEQLQAAPPAGGAAFDRYLSLPTGMPSIIADTAATVTADAGTGYDKAVALQDYLRGRDFTYDEETPQRADGDGDSMDVIAAFLDAKRGYCVHFASAMTVMARTLGIPARIAVGYQPGERRINQPGVFEVTSHDLHAWPELYFEGAGWVRFEPTPGRGDVPRYRQDAQASGTDPSSAPTPTPSAAARSDRSEEDAAAAAGGSAGGPPLGGAALGAGVLVLLGAPALARALRRRRRLAALRVPRAGPAWDEVHDTALDLGILQSGADTPRALAARLEEVLSPSPEEHAQLQKLLAVVERERFARPGTTGDAADERAVHGLLHRMRAGRSRGARLRATLLPKSLVTWALSLRRPETPATAS</sequence>
<dbReference type="Proteomes" id="UP001321498">
    <property type="component" value="Chromosome"/>
</dbReference>
<feature type="compositionally biased region" description="Low complexity" evidence="1">
    <location>
        <begin position="415"/>
        <end position="432"/>
    </location>
</feature>
<feature type="region of interest" description="Disordered" evidence="1">
    <location>
        <begin position="403"/>
        <end position="449"/>
    </location>
</feature>
<organism evidence="4 5">
    <name type="scientific">Naasia aerilata</name>
    <dbReference type="NCBI Taxonomy" id="1162966"/>
    <lineage>
        <taxon>Bacteria</taxon>
        <taxon>Bacillati</taxon>
        <taxon>Actinomycetota</taxon>
        <taxon>Actinomycetes</taxon>
        <taxon>Micrococcales</taxon>
        <taxon>Microbacteriaceae</taxon>
        <taxon>Naasia</taxon>
    </lineage>
</organism>
<dbReference type="InterPro" id="IPR021878">
    <property type="entry name" value="TgpA_N"/>
</dbReference>
<evidence type="ECO:0000256" key="2">
    <source>
        <dbReference type="SAM" id="Phobius"/>
    </source>
</evidence>
<feature type="compositionally biased region" description="Polar residues" evidence="1">
    <location>
        <begin position="156"/>
        <end position="170"/>
    </location>
</feature>
<dbReference type="InterPro" id="IPR038765">
    <property type="entry name" value="Papain-like_cys_pep_sf"/>
</dbReference>
<dbReference type="Gene3D" id="3.10.620.30">
    <property type="match status" value="1"/>
</dbReference>
<dbReference type="InterPro" id="IPR002931">
    <property type="entry name" value="Transglutaminase-like"/>
</dbReference>
<name>A0ABM8G9S3_9MICO</name>
<keyword evidence="2" id="KW-0472">Membrane</keyword>